<evidence type="ECO:0000259" key="6">
    <source>
        <dbReference type="PROSITE" id="PS50966"/>
    </source>
</evidence>
<evidence type="ECO:0000313" key="8">
    <source>
        <dbReference type="RefSeq" id="XP_018465525.2"/>
    </source>
</evidence>
<dbReference type="OrthoDB" id="1085134at2759"/>
<feature type="compositionally biased region" description="Acidic residues" evidence="5">
    <location>
        <begin position="1"/>
        <end position="19"/>
    </location>
</feature>
<dbReference type="InterPro" id="IPR007527">
    <property type="entry name" value="Znf_SWIM"/>
</dbReference>
<evidence type="ECO:0000256" key="4">
    <source>
        <dbReference type="PROSITE-ProRule" id="PRU00325"/>
    </source>
</evidence>
<protein>
    <submittedName>
        <fullName evidence="8">Uncharacterized protein LOC108836929</fullName>
    </submittedName>
</protein>
<feature type="domain" description="SWIM-type" evidence="6">
    <location>
        <begin position="520"/>
        <end position="552"/>
    </location>
</feature>
<evidence type="ECO:0000313" key="7">
    <source>
        <dbReference type="Proteomes" id="UP000504610"/>
    </source>
</evidence>
<evidence type="ECO:0000256" key="3">
    <source>
        <dbReference type="ARBA" id="ARBA00022833"/>
    </source>
</evidence>
<dbReference type="RefSeq" id="XP_018465525.2">
    <property type="nucleotide sequence ID" value="XM_018610023.2"/>
</dbReference>
<reference evidence="7" key="1">
    <citation type="journal article" date="2019" name="Database">
        <title>The radish genome database (RadishGD): an integrated information resource for radish genomics.</title>
        <authorList>
            <person name="Yu H.J."/>
            <person name="Baek S."/>
            <person name="Lee Y.J."/>
            <person name="Cho A."/>
            <person name="Mun J.H."/>
        </authorList>
    </citation>
    <scope>NUCLEOTIDE SEQUENCE [LARGE SCALE GENOMIC DNA]</scope>
    <source>
        <strain evidence="7">cv. WK10039</strain>
    </source>
</reference>
<reference evidence="8" key="2">
    <citation type="submission" date="2025-08" db="UniProtKB">
        <authorList>
            <consortium name="RefSeq"/>
        </authorList>
    </citation>
    <scope>IDENTIFICATION</scope>
    <source>
        <tissue evidence="8">Leaf</tissue>
    </source>
</reference>
<keyword evidence="7" id="KW-1185">Reference proteome</keyword>
<dbReference type="PANTHER" id="PTHR31973:SF187">
    <property type="entry name" value="MUTATOR TRANSPOSASE MUDRA PROTEIN"/>
    <property type="match status" value="1"/>
</dbReference>
<keyword evidence="2 4" id="KW-0863">Zinc-finger</keyword>
<dbReference type="KEGG" id="rsz:108836929"/>
<dbReference type="InterPro" id="IPR006564">
    <property type="entry name" value="Znf_PMZ"/>
</dbReference>
<sequence length="691" mass="79933">MASVDDVDGGETFDEEAEERDQGEIEQLLREFVDEPSIRHDQIPESDDEQEKGCKKKPADVTHIKRGDGRLYQKQTFVNGVGFKDCVLDYALRTGRNIQQYRYDKDKFGFRCLGSNEEGTCEWKIYASVLPSDNVWKVRVFVETHSCVPNGQCSMLRVPQIARLFIDKIREEPDYYMPMKIEELILEKWGITASRPQCQAARTKALKWLEFEYDHQFARLRDYAAEILESNADSTVVIETLKNAEGKDEFNRFYVCFENIRRTWKETCRPLLGIDGCFVKHKVKGQVLVALGRDADNAIYPVAWGVVQVENTENWSWFVRMVKEDLGLEDGEGFVLVSDRQKGLIAAVKEELPKVEHRKCVRHIYENLKKKHGSKSDMKSFIWSLAWSYNEAEYKERLDRIFNYDVGVYEDVLKTKPESWCRAYHRLGPYCEDVENNSTESFNNTIGKARELPFVPMLETIRRLAMVRIAKRSVTSHTHKGICTPYATEFLEAEKKNASECIVRRSTNGMYEAKLSGCTYRVSLERWTCTCMKFEICGIPCEHAYGVILHKKLKAEDFVCKWFRTSMWRRNYTDGLIPVRGARFWPETGAPDVHIPPDPDQTGRKKMTKAEKKRKKPANESPTKKQPKHKKRTMHCGVCGQPDHNLSQLELVLLMLLLQLHLKLPLQLLLELPLQLLLKICVDGGVNFCGF</sequence>
<dbReference type="PANTHER" id="PTHR31973">
    <property type="entry name" value="POLYPROTEIN, PUTATIVE-RELATED"/>
    <property type="match status" value="1"/>
</dbReference>
<name>A0A6J0LZ84_RAPSA</name>
<keyword evidence="3" id="KW-0862">Zinc</keyword>
<feature type="compositionally biased region" description="Basic residues" evidence="5">
    <location>
        <begin position="625"/>
        <end position="634"/>
    </location>
</feature>
<proteinExistence type="predicted"/>
<dbReference type="Pfam" id="PF10551">
    <property type="entry name" value="MULE"/>
    <property type="match status" value="1"/>
</dbReference>
<dbReference type="SMART" id="SM00575">
    <property type="entry name" value="ZnF_PMZ"/>
    <property type="match status" value="1"/>
</dbReference>
<keyword evidence="1" id="KW-0479">Metal-binding</keyword>
<feature type="compositionally biased region" description="Basic residues" evidence="5">
    <location>
        <begin position="604"/>
        <end position="616"/>
    </location>
</feature>
<evidence type="ECO:0000256" key="2">
    <source>
        <dbReference type="ARBA" id="ARBA00022771"/>
    </source>
</evidence>
<evidence type="ECO:0000256" key="1">
    <source>
        <dbReference type="ARBA" id="ARBA00022723"/>
    </source>
</evidence>
<feature type="region of interest" description="Disordered" evidence="5">
    <location>
        <begin position="1"/>
        <end position="23"/>
    </location>
</feature>
<dbReference type="Proteomes" id="UP000504610">
    <property type="component" value="Chromosome 2"/>
</dbReference>
<gene>
    <name evidence="8" type="primary">LOC108836929</name>
</gene>
<feature type="region of interest" description="Disordered" evidence="5">
    <location>
        <begin position="35"/>
        <end position="58"/>
    </location>
</feature>
<dbReference type="AlphaFoldDB" id="A0A6J0LZ84"/>
<dbReference type="Pfam" id="PF04434">
    <property type="entry name" value="SWIM"/>
    <property type="match status" value="1"/>
</dbReference>
<dbReference type="PROSITE" id="PS50966">
    <property type="entry name" value="ZF_SWIM"/>
    <property type="match status" value="1"/>
</dbReference>
<feature type="region of interest" description="Disordered" evidence="5">
    <location>
        <begin position="588"/>
        <end position="634"/>
    </location>
</feature>
<dbReference type="GO" id="GO:0008270">
    <property type="term" value="F:zinc ion binding"/>
    <property type="evidence" value="ECO:0007669"/>
    <property type="project" value="UniProtKB-KW"/>
</dbReference>
<dbReference type="GeneID" id="108836929"/>
<organism evidence="7 8">
    <name type="scientific">Raphanus sativus</name>
    <name type="common">Radish</name>
    <name type="synonym">Raphanus raphanistrum var. sativus</name>
    <dbReference type="NCBI Taxonomy" id="3726"/>
    <lineage>
        <taxon>Eukaryota</taxon>
        <taxon>Viridiplantae</taxon>
        <taxon>Streptophyta</taxon>
        <taxon>Embryophyta</taxon>
        <taxon>Tracheophyta</taxon>
        <taxon>Spermatophyta</taxon>
        <taxon>Magnoliopsida</taxon>
        <taxon>eudicotyledons</taxon>
        <taxon>Gunneridae</taxon>
        <taxon>Pentapetalae</taxon>
        <taxon>rosids</taxon>
        <taxon>malvids</taxon>
        <taxon>Brassicales</taxon>
        <taxon>Brassicaceae</taxon>
        <taxon>Brassiceae</taxon>
        <taxon>Raphanus</taxon>
    </lineage>
</organism>
<accession>A0A6J0LZ84</accession>
<evidence type="ECO:0000256" key="5">
    <source>
        <dbReference type="SAM" id="MobiDB-lite"/>
    </source>
</evidence>
<dbReference type="InterPro" id="IPR018289">
    <property type="entry name" value="MULE_transposase_dom"/>
</dbReference>